<feature type="region of interest" description="Disordered" evidence="1">
    <location>
        <begin position="72"/>
        <end position="107"/>
    </location>
</feature>
<evidence type="ECO:0000313" key="2">
    <source>
        <dbReference type="EMBL" id="PNS43490.1"/>
    </source>
</evidence>
<evidence type="ECO:0000313" key="3">
    <source>
        <dbReference type="Proteomes" id="UP000236146"/>
    </source>
</evidence>
<dbReference type="InterPro" id="IPR027417">
    <property type="entry name" value="P-loop_NTPase"/>
</dbReference>
<reference evidence="2 3" key="1">
    <citation type="submission" date="2016-10" db="EMBL/GenBank/DDBJ databases">
        <authorList>
            <person name="Varghese N."/>
        </authorList>
    </citation>
    <scope>NUCLEOTIDE SEQUENCE [LARGE SCALE GENOMIC DNA]</scope>
    <source>
        <strain evidence="2 3">KA00225</strain>
    </source>
</reference>
<dbReference type="AlphaFoldDB" id="A0A2K1SVC6"/>
<protein>
    <recommendedName>
        <fullName evidence="4">ATPase</fullName>
    </recommendedName>
</protein>
<dbReference type="SUPFAM" id="SSF52540">
    <property type="entry name" value="P-loop containing nucleoside triphosphate hydrolases"/>
    <property type="match status" value="1"/>
</dbReference>
<dbReference type="Proteomes" id="UP000236146">
    <property type="component" value="Unassembled WGS sequence"/>
</dbReference>
<comment type="caution">
    <text evidence="2">The sequence shown here is derived from an EMBL/GenBank/DDBJ whole genome shotgun (WGS) entry which is preliminary data.</text>
</comment>
<name>A0A2K1SVC6_GARVA</name>
<proteinExistence type="predicted"/>
<sequence length="437" mass="47583">MHDLNNINNANNAAIANSNLSDSYANYRQQLNNGRFADNELDDRTILSSYSAFDDNFLESNVFGKLSDNYDSEFSDSSDVTEKSDDSSGGMSEGSSESSSGASSEGSSESIYASRATVYPHAAAISLFGKDYSYVSPELFPSNVIVGSSAIDGVGLSTTLAMLSLHLSSCGYSVAFVDADIPHGGLDVLLGLESDEGRRLQEVEAPLGKLDGHVLKDELIYWNGVGVLAYAPWRAIGRIIPKNDSDIKSEDVKNISDSLFLKPWLLDSAIRGLAQCHDFVIVDVGAGMNAFNVFNTIPGLAYCFSVYASELSVLGMARMRAYNYQLSVVKELLIERLSSCSSKEAREEIFKDIIKIGRESVVVGIMPHGLSAKLCVVDCDEASQYLSKNVMGPIKYNSRMHEDIIEGYGIRKIPTSLRQVIERLANCVSEFCLSDDE</sequence>
<accession>A0A2K1SVC6</accession>
<feature type="compositionally biased region" description="Low complexity" evidence="1">
    <location>
        <begin position="87"/>
        <end position="107"/>
    </location>
</feature>
<dbReference type="OrthoDB" id="3252838at2"/>
<organism evidence="2 3">
    <name type="scientific">Gardnerella vaginalis</name>
    <dbReference type="NCBI Taxonomy" id="2702"/>
    <lineage>
        <taxon>Bacteria</taxon>
        <taxon>Bacillati</taxon>
        <taxon>Actinomycetota</taxon>
        <taxon>Actinomycetes</taxon>
        <taxon>Bifidobacteriales</taxon>
        <taxon>Bifidobacteriaceae</taxon>
        <taxon>Gardnerella</taxon>
    </lineage>
</organism>
<gene>
    <name evidence="2" type="ORF">BFS05_02650</name>
</gene>
<dbReference type="EMBL" id="MNLH01000002">
    <property type="protein sequence ID" value="PNS43490.1"/>
    <property type="molecule type" value="Genomic_DNA"/>
</dbReference>
<dbReference type="RefSeq" id="WP_103084474.1">
    <property type="nucleotide sequence ID" value="NZ_MNLH01000002.1"/>
</dbReference>
<evidence type="ECO:0008006" key="4">
    <source>
        <dbReference type="Google" id="ProtNLM"/>
    </source>
</evidence>
<dbReference type="Gene3D" id="3.40.50.300">
    <property type="entry name" value="P-loop containing nucleotide triphosphate hydrolases"/>
    <property type="match status" value="1"/>
</dbReference>
<evidence type="ECO:0000256" key="1">
    <source>
        <dbReference type="SAM" id="MobiDB-lite"/>
    </source>
</evidence>